<dbReference type="GO" id="GO:0016705">
    <property type="term" value="F:oxidoreductase activity, acting on paired donors, with incorporation or reduction of molecular oxygen"/>
    <property type="evidence" value="ECO:0007669"/>
    <property type="project" value="InterPro"/>
</dbReference>
<keyword evidence="6" id="KW-1133">Transmembrane helix</keyword>
<dbReference type="GO" id="GO:0016020">
    <property type="term" value="C:membrane"/>
    <property type="evidence" value="ECO:0007669"/>
    <property type="project" value="UniProtKB-SubCell"/>
</dbReference>
<dbReference type="InterPro" id="IPR002403">
    <property type="entry name" value="Cyt_P450_E_grp-IV"/>
</dbReference>
<dbReference type="EMBL" id="AYRZ02000002">
    <property type="protein sequence ID" value="PHT89490.1"/>
    <property type="molecule type" value="Genomic_DNA"/>
</dbReference>
<dbReference type="OMA" id="TRERICP"/>
<evidence type="ECO:0000256" key="7">
    <source>
        <dbReference type="ARBA" id="ARBA00023002"/>
    </source>
</evidence>
<gene>
    <name evidence="11" type="ORF">T459_04603</name>
</gene>
<evidence type="ECO:0000256" key="8">
    <source>
        <dbReference type="ARBA" id="ARBA00023004"/>
    </source>
</evidence>
<keyword evidence="8" id="KW-0408">Iron</keyword>
<dbReference type="PRINTS" id="PR00385">
    <property type="entry name" value="P450"/>
</dbReference>
<dbReference type="SUPFAM" id="SSF48264">
    <property type="entry name" value="Cytochrome P450"/>
    <property type="match status" value="1"/>
</dbReference>
<dbReference type="PANTHER" id="PTHR47950:SF4">
    <property type="entry name" value="GERANIOL 8-HYDROXYLASE-LIKE"/>
    <property type="match status" value="1"/>
</dbReference>
<keyword evidence="4" id="KW-0812">Transmembrane</keyword>
<evidence type="ECO:0000256" key="5">
    <source>
        <dbReference type="ARBA" id="ARBA00022723"/>
    </source>
</evidence>
<evidence type="ECO:0000256" key="1">
    <source>
        <dbReference type="ARBA" id="ARBA00004370"/>
    </source>
</evidence>
<dbReference type="Gene3D" id="1.10.630.10">
    <property type="entry name" value="Cytochrome P450"/>
    <property type="match status" value="2"/>
</dbReference>
<dbReference type="GO" id="GO:0004497">
    <property type="term" value="F:monooxygenase activity"/>
    <property type="evidence" value="ECO:0007669"/>
    <property type="project" value="UniProtKB-KW"/>
</dbReference>
<comment type="similarity">
    <text evidence="2">Belongs to the cytochrome P450 family.</text>
</comment>
<dbReference type="STRING" id="4072.A0A2G3A5M7"/>
<dbReference type="InterPro" id="IPR036396">
    <property type="entry name" value="Cyt_P450_sf"/>
</dbReference>
<dbReference type="Pfam" id="PF00067">
    <property type="entry name" value="p450"/>
    <property type="match status" value="2"/>
</dbReference>
<accession>A0A2G3A5M7</accession>
<evidence type="ECO:0000256" key="9">
    <source>
        <dbReference type="ARBA" id="ARBA00023033"/>
    </source>
</evidence>
<evidence type="ECO:0000256" key="3">
    <source>
        <dbReference type="ARBA" id="ARBA00022617"/>
    </source>
</evidence>
<dbReference type="GO" id="GO:0020037">
    <property type="term" value="F:heme binding"/>
    <property type="evidence" value="ECO:0007669"/>
    <property type="project" value="InterPro"/>
</dbReference>
<comment type="subcellular location">
    <subcellularLocation>
        <location evidence="1">Membrane</location>
    </subcellularLocation>
</comment>
<keyword evidence="3" id="KW-0349">Heme</keyword>
<sequence length="318" mass="35558">MDYVNICLGLLFVWLMVHGLISLRRTKRLAPGPFPLPIIGNLHLLGDKPHKSLAQVAKTHGPIMNLKLGQVNTVVISSSVLAKEVLQKQDLTFSNRFVPDAARACNHSYFSAVRLPVDSQWRTLHKIMNSHIFSGKDYKLELFTAGTDTASNTLEWVMAELLKNPHTLEKAQEELAQVVGRGKLVDGADVAKLPYLKCIIKETFRLHPQVPFLIPCKVEEDVDFSGYFIPKDSQVLVNSWAIGRDSSLWEDPLDFTRERICPVLPLAIWTVPVALSSLLNAFNWKLHGGIVPKDLDMEEDFGITLAKTQPLLAIPIPL</sequence>
<keyword evidence="9" id="KW-0503">Monooxygenase</keyword>
<dbReference type="Gramene" id="PHT89490">
    <property type="protein sequence ID" value="PHT89490"/>
    <property type="gene ID" value="T459_04603"/>
</dbReference>
<evidence type="ECO:0000256" key="4">
    <source>
        <dbReference type="ARBA" id="ARBA00022692"/>
    </source>
</evidence>
<proteinExistence type="inferred from homology"/>
<keyword evidence="10" id="KW-0472">Membrane</keyword>
<keyword evidence="7" id="KW-0560">Oxidoreductase</keyword>
<organism evidence="11 12">
    <name type="scientific">Capsicum annuum</name>
    <name type="common">Capsicum pepper</name>
    <dbReference type="NCBI Taxonomy" id="4072"/>
    <lineage>
        <taxon>Eukaryota</taxon>
        <taxon>Viridiplantae</taxon>
        <taxon>Streptophyta</taxon>
        <taxon>Embryophyta</taxon>
        <taxon>Tracheophyta</taxon>
        <taxon>Spermatophyta</taxon>
        <taxon>Magnoliopsida</taxon>
        <taxon>eudicotyledons</taxon>
        <taxon>Gunneridae</taxon>
        <taxon>Pentapetalae</taxon>
        <taxon>asterids</taxon>
        <taxon>lamiids</taxon>
        <taxon>Solanales</taxon>
        <taxon>Solanaceae</taxon>
        <taxon>Solanoideae</taxon>
        <taxon>Capsiceae</taxon>
        <taxon>Capsicum</taxon>
    </lineage>
</organism>
<evidence type="ECO:0000256" key="10">
    <source>
        <dbReference type="ARBA" id="ARBA00023136"/>
    </source>
</evidence>
<dbReference type="AlphaFoldDB" id="A0A2G3A5M7"/>
<evidence type="ECO:0000313" key="11">
    <source>
        <dbReference type="EMBL" id="PHT89490.1"/>
    </source>
</evidence>
<evidence type="ECO:0000256" key="6">
    <source>
        <dbReference type="ARBA" id="ARBA00022989"/>
    </source>
</evidence>
<dbReference type="InterPro" id="IPR001128">
    <property type="entry name" value="Cyt_P450"/>
</dbReference>
<protein>
    <submittedName>
        <fullName evidence="11">Geraniol 8-hydroxylase</fullName>
    </submittedName>
</protein>
<keyword evidence="5" id="KW-0479">Metal-binding</keyword>
<comment type="caution">
    <text evidence="11">The sequence shown here is derived from an EMBL/GenBank/DDBJ whole genome shotgun (WGS) entry which is preliminary data.</text>
</comment>
<name>A0A2G3A5M7_CAPAN</name>
<evidence type="ECO:0000256" key="2">
    <source>
        <dbReference type="ARBA" id="ARBA00010617"/>
    </source>
</evidence>
<dbReference type="PRINTS" id="PR00465">
    <property type="entry name" value="EP450IV"/>
</dbReference>
<dbReference type="PANTHER" id="PTHR47950">
    <property type="entry name" value="CYTOCHROME P450, FAMILY 76, SUBFAMILY C, POLYPEPTIDE 5-RELATED"/>
    <property type="match status" value="1"/>
</dbReference>
<keyword evidence="12" id="KW-1185">Reference proteome</keyword>
<reference evidence="11 12" key="2">
    <citation type="journal article" date="2017" name="Genome Biol.">
        <title>New reference genome sequences of hot pepper reveal the massive evolution of plant disease-resistance genes by retroduplication.</title>
        <authorList>
            <person name="Kim S."/>
            <person name="Park J."/>
            <person name="Yeom S.I."/>
            <person name="Kim Y.M."/>
            <person name="Seo E."/>
            <person name="Kim K.T."/>
            <person name="Kim M.S."/>
            <person name="Lee J.M."/>
            <person name="Cheong K."/>
            <person name="Shin H.S."/>
            <person name="Kim S.B."/>
            <person name="Han K."/>
            <person name="Lee J."/>
            <person name="Park M."/>
            <person name="Lee H.A."/>
            <person name="Lee H.Y."/>
            <person name="Lee Y."/>
            <person name="Oh S."/>
            <person name="Lee J.H."/>
            <person name="Choi E."/>
            <person name="Choi E."/>
            <person name="Lee S.E."/>
            <person name="Jeon J."/>
            <person name="Kim H."/>
            <person name="Choi G."/>
            <person name="Song H."/>
            <person name="Lee J."/>
            <person name="Lee S.C."/>
            <person name="Kwon J.K."/>
            <person name="Lee H.Y."/>
            <person name="Koo N."/>
            <person name="Hong Y."/>
            <person name="Kim R.W."/>
            <person name="Kang W.H."/>
            <person name="Huh J.H."/>
            <person name="Kang B.C."/>
            <person name="Yang T.J."/>
            <person name="Lee Y.H."/>
            <person name="Bennetzen J.L."/>
            <person name="Choi D."/>
        </authorList>
    </citation>
    <scope>NUCLEOTIDE SEQUENCE [LARGE SCALE GENOMIC DNA]</scope>
    <source>
        <strain evidence="12">cv. CM334</strain>
    </source>
</reference>
<dbReference type="Proteomes" id="UP000222542">
    <property type="component" value="Unassembled WGS sequence"/>
</dbReference>
<reference evidence="11 12" key="1">
    <citation type="journal article" date="2014" name="Nat. Genet.">
        <title>Genome sequence of the hot pepper provides insights into the evolution of pungency in Capsicum species.</title>
        <authorList>
            <person name="Kim S."/>
            <person name="Park M."/>
            <person name="Yeom S.I."/>
            <person name="Kim Y.M."/>
            <person name="Lee J.M."/>
            <person name="Lee H.A."/>
            <person name="Seo E."/>
            <person name="Choi J."/>
            <person name="Cheong K."/>
            <person name="Kim K.T."/>
            <person name="Jung K."/>
            <person name="Lee G.W."/>
            <person name="Oh S.K."/>
            <person name="Bae C."/>
            <person name="Kim S.B."/>
            <person name="Lee H.Y."/>
            <person name="Kim S.Y."/>
            <person name="Kim M.S."/>
            <person name="Kang B.C."/>
            <person name="Jo Y.D."/>
            <person name="Yang H.B."/>
            <person name="Jeong H.J."/>
            <person name="Kang W.H."/>
            <person name="Kwon J.K."/>
            <person name="Shin C."/>
            <person name="Lim J.Y."/>
            <person name="Park J.H."/>
            <person name="Huh J.H."/>
            <person name="Kim J.S."/>
            <person name="Kim B.D."/>
            <person name="Cohen O."/>
            <person name="Paran I."/>
            <person name="Suh M.C."/>
            <person name="Lee S.B."/>
            <person name="Kim Y.K."/>
            <person name="Shin Y."/>
            <person name="Noh S.J."/>
            <person name="Park J."/>
            <person name="Seo Y.S."/>
            <person name="Kwon S.Y."/>
            <person name="Kim H.A."/>
            <person name="Park J.M."/>
            <person name="Kim H.J."/>
            <person name="Choi S.B."/>
            <person name="Bosland P.W."/>
            <person name="Reeves G."/>
            <person name="Jo S.H."/>
            <person name="Lee B.W."/>
            <person name="Cho H.T."/>
            <person name="Choi H.S."/>
            <person name="Lee M.S."/>
            <person name="Yu Y."/>
            <person name="Do Choi Y."/>
            <person name="Park B.S."/>
            <person name="van Deynze A."/>
            <person name="Ashrafi H."/>
            <person name="Hill T."/>
            <person name="Kim W.T."/>
            <person name="Pai H.S."/>
            <person name="Ahn H.K."/>
            <person name="Yeam I."/>
            <person name="Giovannoni J.J."/>
            <person name="Rose J.K."/>
            <person name="Sorensen I."/>
            <person name="Lee S.J."/>
            <person name="Kim R.W."/>
            <person name="Choi I.Y."/>
            <person name="Choi B.S."/>
            <person name="Lim J.S."/>
            <person name="Lee Y.H."/>
            <person name="Choi D."/>
        </authorList>
    </citation>
    <scope>NUCLEOTIDE SEQUENCE [LARGE SCALE GENOMIC DNA]</scope>
    <source>
        <strain evidence="12">cv. CM334</strain>
    </source>
</reference>
<dbReference type="GO" id="GO:0005506">
    <property type="term" value="F:iron ion binding"/>
    <property type="evidence" value="ECO:0007669"/>
    <property type="project" value="InterPro"/>
</dbReference>
<evidence type="ECO:0000313" key="12">
    <source>
        <dbReference type="Proteomes" id="UP000222542"/>
    </source>
</evidence>